<comment type="caution">
    <text evidence="3">The sequence shown here is derived from an EMBL/GenBank/DDBJ whole genome shotgun (WGS) entry which is preliminary data.</text>
</comment>
<dbReference type="Gene3D" id="3.90.220.20">
    <property type="entry name" value="DNA methylase specificity domains"/>
    <property type="match status" value="1"/>
</dbReference>
<keyword evidence="3" id="KW-0808">Transferase</keyword>
<dbReference type="Proteomes" id="UP001320170">
    <property type="component" value="Unassembled WGS sequence"/>
</dbReference>
<keyword evidence="3" id="KW-0489">Methyltransferase</keyword>
<accession>A0ABS8WX65</accession>
<evidence type="ECO:0000313" key="4">
    <source>
        <dbReference type="Proteomes" id="UP001320170"/>
    </source>
</evidence>
<dbReference type="Gene3D" id="3.40.50.150">
    <property type="entry name" value="Vaccinia Virus protein VP39"/>
    <property type="match status" value="1"/>
</dbReference>
<dbReference type="InterPro" id="IPR029063">
    <property type="entry name" value="SAM-dependent_MTases_sf"/>
</dbReference>
<keyword evidence="1" id="KW-0680">Restriction system</keyword>
<dbReference type="SUPFAM" id="SSF116734">
    <property type="entry name" value="DNA methylase specificity domain"/>
    <property type="match status" value="1"/>
</dbReference>
<organism evidence="3 4">
    <name type="scientific">Legionella resiliens</name>
    <dbReference type="NCBI Taxonomy" id="2905958"/>
    <lineage>
        <taxon>Bacteria</taxon>
        <taxon>Pseudomonadati</taxon>
        <taxon>Pseudomonadota</taxon>
        <taxon>Gammaproteobacteria</taxon>
        <taxon>Legionellales</taxon>
        <taxon>Legionellaceae</taxon>
        <taxon>Legionella</taxon>
    </lineage>
</organism>
<sequence length="760" mass="88899">MNVYDELWIKLKEARSSGENIRANYLYDFLCKYSLVSIEDLQNLKSLYSHLNDATCPFIDIQLAKLMSMLLGDLDDKDILIPWADFGVLPKYLIENNNIKTLDIISIATTPVNFLQELIGNHGRVVSGDAFYILEKAKKQYDCILGVLPFGRMVDYEYQSLKKNYEDILTAVCIDKLKDDGKIAFVVCSSFFRNVNSTLFNQLKKFDIHLEAIVDLPSGIFRPWTSISAHIIVMSKKYKDTLFLARYTEEDSEQIKIAKNFLEGEKCRNIQCGVWHSHADFKTFSQLENEHRISFYASRAGLEKILFKDIIKDIRNINSDDIEKYHNENCIYFYMANRDIFKDIDTLNALKNQKVIRIEIDESKTSPDFLVDYFNKNQLGKMIKDSFYRGIAVQTIKIHFLQNSNLYLPNKLIQSQIGNTCNNIKSLKLQLKELEEKIWQNPNQISKYSKELELLNEDTKKNIWVDELPFPLASILWLYYSDATSNDKTCYERMLHFFEAFCEFMTVFHLSIYENNPELWSVINEPLKQELRDKNFNLEIATFGTWLTILERLVKQSRKLLNDKETVALIKSSYCIEDTNLLNELFGKKIISILKETINLRNTYSGHVGIVNEKQAAEIHNKLKTKLIELREAMTGIWDNYKLIIPENSRYDSNYFLYQARNITGSKTPFGRIEIMSVKPMQDGKLHIYSKDTNTPFELLPFIKVVPSPKTELDACYFYNRMEKRGNTKVPRFISYHFELDSEQYLESEKILQFLSKMRD</sequence>
<dbReference type="InterPro" id="IPR044946">
    <property type="entry name" value="Restrct_endonuc_typeI_TRD_sf"/>
</dbReference>
<evidence type="ECO:0000256" key="1">
    <source>
        <dbReference type="ARBA" id="ARBA00022747"/>
    </source>
</evidence>
<reference evidence="3 4" key="1">
    <citation type="journal article" date="2024" name="Pathogens">
        <title>Characterization of a Novel Species of Legionella Isolated from a Healthcare Facility: Legionella resiliens sp. nov.</title>
        <authorList>
            <person name="Cristino S."/>
            <person name="Pascale M.R."/>
            <person name="Marino F."/>
            <person name="Derelitto C."/>
            <person name="Salaris S."/>
            <person name="Orsini M."/>
            <person name="Squarzoni S."/>
            <person name="Grottola A."/>
            <person name="Girolamini L."/>
        </authorList>
    </citation>
    <scope>NUCLEOTIDE SEQUENCE [LARGE SCALE GENOMIC DNA]</scope>
    <source>
        <strain evidence="3 4">8cVS16</strain>
    </source>
</reference>
<dbReference type="GO" id="GO:0008168">
    <property type="term" value="F:methyltransferase activity"/>
    <property type="evidence" value="ECO:0007669"/>
    <property type="project" value="UniProtKB-KW"/>
</dbReference>
<keyword evidence="4" id="KW-1185">Reference proteome</keyword>
<dbReference type="SUPFAM" id="SSF53335">
    <property type="entry name" value="S-adenosyl-L-methionine-dependent methyltransferases"/>
    <property type="match status" value="1"/>
</dbReference>
<dbReference type="RefSeq" id="WP_232890264.1">
    <property type="nucleotide sequence ID" value="NZ_JAJSPM010000001.1"/>
</dbReference>
<proteinExistence type="predicted"/>
<keyword evidence="2" id="KW-0238">DNA-binding</keyword>
<protein>
    <submittedName>
        <fullName evidence="3">SAM-dependent methyltransferase</fullName>
    </submittedName>
</protein>
<evidence type="ECO:0000313" key="3">
    <source>
        <dbReference type="EMBL" id="MCE3531048.1"/>
    </source>
</evidence>
<evidence type="ECO:0000256" key="2">
    <source>
        <dbReference type="ARBA" id="ARBA00023125"/>
    </source>
</evidence>
<name>A0ABS8WX65_9GAMM</name>
<dbReference type="GO" id="GO:0032259">
    <property type="term" value="P:methylation"/>
    <property type="evidence" value="ECO:0007669"/>
    <property type="project" value="UniProtKB-KW"/>
</dbReference>
<gene>
    <name evidence="3" type="ORF">LXO92_01485</name>
</gene>
<dbReference type="EMBL" id="JAJTND010000001">
    <property type="protein sequence ID" value="MCE3531048.1"/>
    <property type="molecule type" value="Genomic_DNA"/>
</dbReference>